<sequence length="136" mass="15028">MKSEGLRLVAYLCPADKWTIGYGHTGSDVKPGLRITEERAVELLETDLSKAATVVRRYVRVTLSAPQEAALIDFVFNLGEGNFASSTLLRVLNAGDYAAVPAQLRRWTKGRVKGVLTDLPGLIDRREAEVKLWNSK</sequence>
<dbReference type="PANTHER" id="PTHR38107">
    <property type="match status" value="1"/>
</dbReference>
<dbReference type="HAMAP" id="MF_04110">
    <property type="entry name" value="ENDOLYSIN_T4"/>
    <property type="match status" value="1"/>
</dbReference>
<comment type="similarity">
    <text evidence="7">Belongs to the glycosyl hydrolase 24 family.</text>
</comment>
<dbReference type="Proteomes" id="UP001400166">
    <property type="component" value="Unassembled WGS sequence"/>
</dbReference>
<dbReference type="InterPro" id="IPR051018">
    <property type="entry name" value="Bacteriophage_GH24"/>
</dbReference>
<dbReference type="InterPro" id="IPR023347">
    <property type="entry name" value="Lysozyme_dom_sf"/>
</dbReference>
<dbReference type="RefSeq" id="WP_346469304.1">
    <property type="nucleotide sequence ID" value="NZ_JBDJOF010000003.1"/>
</dbReference>
<dbReference type="CDD" id="cd00737">
    <property type="entry name" value="lyz_endolysin_autolysin"/>
    <property type="match status" value="1"/>
</dbReference>
<keyword evidence="3 7" id="KW-0081">Bacteriolytic enzyme</keyword>
<evidence type="ECO:0000256" key="6">
    <source>
        <dbReference type="ARBA" id="ARBA00023295"/>
    </source>
</evidence>
<keyword evidence="5" id="KW-1035">Host cytoplasm</keyword>
<comment type="caution">
    <text evidence="8">The sequence shown here is derived from an EMBL/GenBank/DDBJ whole genome shotgun (WGS) entry which is preliminary data.</text>
</comment>
<accession>A0ABV0C2T9</accession>
<evidence type="ECO:0000256" key="1">
    <source>
        <dbReference type="ARBA" id="ARBA00000632"/>
    </source>
</evidence>
<dbReference type="Gene3D" id="1.10.530.40">
    <property type="match status" value="1"/>
</dbReference>
<keyword evidence="2 7" id="KW-0929">Antimicrobial</keyword>
<dbReference type="InterPro" id="IPR034690">
    <property type="entry name" value="Endolysin_T4_type"/>
</dbReference>
<evidence type="ECO:0000256" key="4">
    <source>
        <dbReference type="ARBA" id="ARBA00022801"/>
    </source>
</evidence>
<dbReference type="InterPro" id="IPR033907">
    <property type="entry name" value="Endolysin_autolysin"/>
</dbReference>
<reference evidence="8 9" key="1">
    <citation type="submission" date="2024-04" db="EMBL/GenBank/DDBJ databases">
        <title>WGS of bacteria from Torrens River.</title>
        <authorList>
            <person name="Wyrsch E.R."/>
            <person name="Drigo B."/>
        </authorList>
    </citation>
    <scope>NUCLEOTIDE SEQUENCE [LARGE SCALE GENOMIC DNA]</scope>
    <source>
        <strain evidence="8 9">TWI153</strain>
    </source>
</reference>
<dbReference type="InterPro" id="IPR023346">
    <property type="entry name" value="Lysozyme-like_dom_sf"/>
</dbReference>
<dbReference type="EMBL" id="JBDJOF010000003">
    <property type="protein sequence ID" value="MEN5388730.1"/>
    <property type="molecule type" value="Genomic_DNA"/>
</dbReference>
<proteinExistence type="inferred from homology"/>
<evidence type="ECO:0000313" key="8">
    <source>
        <dbReference type="EMBL" id="MEN5388730.1"/>
    </source>
</evidence>
<organism evidence="8 9">
    <name type="scientific">Stenotrophomonas hibiscicola</name>
    <dbReference type="NCBI Taxonomy" id="86189"/>
    <lineage>
        <taxon>Bacteria</taxon>
        <taxon>Pseudomonadati</taxon>
        <taxon>Pseudomonadota</taxon>
        <taxon>Gammaproteobacteria</taxon>
        <taxon>Lysobacterales</taxon>
        <taxon>Lysobacteraceae</taxon>
        <taxon>Stenotrophomonas</taxon>
        <taxon>Stenotrophomonas maltophilia group</taxon>
    </lineage>
</organism>
<gene>
    <name evidence="8" type="ORF">ABE587_02655</name>
</gene>
<dbReference type="InterPro" id="IPR002196">
    <property type="entry name" value="Glyco_hydro_24"/>
</dbReference>
<keyword evidence="4 7" id="KW-0378">Hydrolase</keyword>
<protein>
    <recommendedName>
        <fullName evidence="7">Lysozyme</fullName>
        <ecNumber evidence="7">3.2.1.17</ecNumber>
    </recommendedName>
</protein>
<dbReference type="Pfam" id="PF00959">
    <property type="entry name" value="Phage_lysozyme"/>
    <property type="match status" value="1"/>
</dbReference>
<dbReference type="SUPFAM" id="SSF53955">
    <property type="entry name" value="Lysozyme-like"/>
    <property type="match status" value="1"/>
</dbReference>
<dbReference type="EC" id="3.2.1.17" evidence="7"/>
<keyword evidence="9" id="KW-1185">Reference proteome</keyword>
<dbReference type="PANTHER" id="PTHR38107:SF3">
    <property type="entry name" value="LYSOZYME RRRD-RELATED"/>
    <property type="match status" value="1"/>
</dbReference>
<keyword evidence="6 7" id="KW-0326">Glycosidase</keyword>
<name>A0ABV0C2T9_9GAMM</name>
<evidence type="ECO:0000313" key="9">
    <source>
        <dbReference type="Proteomes" id="UP001400166"/>
    </source>
</evidence>
<evidence type="ECO:0000256" key="5">
    <source>
        <dbReference type="ARBA" id="ARBA00023200"/>
    </source>
</evidence>
<evidence type="ECO:0000256" key="2">
    <source>
        <dbReference type="ARBA" id="ARBA00022529"/>
    </source>
</evidence>
<comment type="catalytic activity">
    <reaction evidence="1 7">
        <text>Hydrolysis of (1-&gt;4)-beta-linkages between N-acetylmuramic acid and N-acetyl-D-glucosamine residues in a peptidoglycan and between N-acetyl-D-glucosamine residues in chitodextrins.</text>
        <dbReference type="EC" id="3.2.1.17"/>
    </reaction>
</comment>
<evidence type="ECO:0000256" key="3">
    <source>
        <dbReference type="ARBA" id="ARBA00022638"/>
    </source>
</evidence>
<evidence type="ECO:0000256" key="7">
    <source>
        <dbReference type="RuleBase" id="RU003788"/>
    </source>
</evidence>